<sequence>MLHQSSFLNIQQTNCLITEIDDLQIEFAPIQSQHQIWRNNSSSKRTCYKLPLSLQCSNNIKQSIKSQLYLKKDKHPTLPPRQRIWREWQPSPGSLSNTLK</sequence>
<proteinExistence type="predicted"/>
<feature type="region of interest" description="Disordered" evidence="1">
    <location>
        <begin position="80"/>
        <end position="100"/>
    </location>
</feature>
<protein>
    <submittedName>
        <fullName evidence="2">Uncharacterized protein</fullName>
    </submittedName>
</protein>
<dbReference type="EMBL" id="KI546083">
    <property type="protein sequence ID" value="EST46200.1"/>
    <property type="molecule type" value="Genomic_DNA"/>
</dbReference>
<dbReference type="AlphaFoldDB" id="V6LNM7"/>
<organism evidence="2">
    <name type="scientific">Spironucleus salmonicida</name>
    <dbReference type="NCBI Taxonomy" id="348837"/>
    <lineage>
        <taxon>Eukaryota</taxon>
        <taxon>Metamonada</taxon>
        <taxon>Diplomonadida</taxon>
        <taxon>Hexamitidae</taxon>
        <taxon>Hexamitinae</taxon>
        <taxon>Spironucleus</taxon>
    </lineage>
</organism>
<evidence type="ECO:0000256" key="1">
    <source>
        <dbReference type="SAM" id="MobiDB-lite"/>
    </source>
</evidence>
<accession>V6LNM7</accession>
<name>V6LNM7_9EUKA</name>
<feature type="compositionally biased region" description="Polar residues" evidence="1">
    <location>
        <begin position="91"/>
        <end position="100"/>
    </location>
</feature>
<gene>
    <name evidence="2" type="ORF">SS50377_13795</name>
</gene>
<reference evidence="2" key="1">
    <citation type="journal article" date="2014" name="PLoS Genet.">
        <title>The Genome of Spironucleus salmonicida Highlights a Fish Pathogen Adapted to Fluctuating Environments.</title>
        <authorList>
            <person name="Xu F."/>
            <person name="Jerlstrom-Hultqvist J."/>
            <person name="Einarsson E."/>
            <person name="Astvaldsson A."/>
            <person name="Svard S.G."/>
            <person name="Andersson J.O."/>
        </authorList>
    </citation>
    <scope>NUCLEOTIDE SEQUENCE</scope>
</reference>
<evidence type="ECO:0000313" key="2">
    <source>
        <dbReference type="EMBL" id="EST46200.1"/>
    </source>
</evidence>